<dbReference type="InterPro" id="IPR027417">
    <property type="entry name" value="P-loop_NTPase"/>
</dbReference>
<proteinExistence type="predicted"/>
<evidence type="ECO:0000256" key="1">
    <source>
        <dbReference type="SAM" id="MobiDB-lite"/>
    </source>
</evidence>
<keyword evidence="2" id="KW-0808">Transferase</keyword>
<protein>
    <submittedName>
        <fullName evidence="2">Cytosolic sulfotransferase 15-like</fullName>
    </submittedName>
</protein>
<evidence type="ECO:0000313" key="2">
    <source>
        <dbReference type="EMBL" id="KAF7836244.1"/>
    </source>
</evidence>
<dbReference type="SUPFAM" id="SSF52540">
    <property type="entry name" value="P-loop containing nucleoside triphosphate hydrolases"/>
    <property type="match status" value="1"/>
</dbReference>
<dbReference type="GO" id="GO:0016740">
    <property type="term" value="F:transferase activity"/>
    <property type="evidence" value="ECO:0007669"/>
    <property type="project" value="UniProtKB-KW"/>
</dbReference>
<dbReference type="OrthoDB" id="205623at2759"/>
<organism evidence="2 3">
    <name type="scientific">Senna tora</name>
    <dbReference type="NCBI Taxonomy" id="362788"/>
    <lineage>
        <taxon>Eukaryota</taxon>
        <taxon>Viridiplantae</taxon>
        <taxon>Streptophyta</taxon>
        <taxon>Embryophyta</taxon>
        <taxon>Tracheophyta</taxon>
        <taxon>Spermatophyta</taxon>
        <taxon>Magnoliopsida</taxon>
        <taxon>eudicotyledons</taxon>
        <taxon>Gunneridae</taxon>
        <taxon>Pentapetalae</taxon>
        <taxon>rosids</taxon>
        <taxon>fabids</taxon>
        <taxon>Fabales</taxon>
        <taxon>Fabaceae</taxon>
        <taxon>Caesalpinioideae</taxon>
        <taxon>Cassia clade</taxon>
        <taxon>Senna</taxon>
    </lineage>
</organism>
<accession>A0A834X1B3</accession>
<dbReference type="Gene3D" id="3.40.50.300">
    <property type="entry name" value="P-loop containing nucleotide triphosphate hydrolases"/>
    <property type="match status" value="2"/>
</dbReference>
<sequence length="202" mass="22884">MDSTSSKEEKPSLKGNNVDDDEELLHSLPKQKGWGAYDLLLFHHHWIAPPYLKATISFQKHFQAKHNDIIVANLYADDSNNVLPYLSTLPEPRLFGTHLSFPLLPNSTHNSNSLALEEAFEKYCEGIFDYGPFRSHMLGYWKASKDTPNKKPSFFRRCHMQSHSNLSIDVSGRINGALCPKAMIAKAECSRILSKPDPEARD</sequence>
<evidence type="ECO:0000313" key="3">
    <source>
        <dbReference type="Proteomes" id="UP000634136"/>
    </source>
</evidence>
<dbReference type="AlphaFoldDB" id="A0A834X1B3"/>
<dbReference type="EMBL" id="JAAIUW010000004">
    <property type="protein sequence ID" value="KAF7836244.1"/>
    <property type="molecule type" value="Genomic_DNA"/>
</dbReference>
<gene>
    <name evidence="2" type="ORF">G2W53_011103</name>
</gene>
<reference evidence="2" key="1">
    <citation type="submission" date="2020-09" db="EMBL/GenBank/DDBJ databases">
        <title>Genome-Enabled Discovery of Anthraquinone Biosynthesis in Senna tora.</title>
        <authorList>
            <person name="Kang S.-H."/>
            <person name="Pandey R.P."/>
            <person name="Lee C.-M."/>
            <person name="Sim J.-S."/>
            <person name="Jeong J.-T."/>
            <person name="Choi B.-S."/>
            <person name="Jung M."/>
            <person name="Ginzburg D."/>
            <person name="Zhao K."/>
            <person name="Won S.Y."/>
            <person name="Oh T.-J."/>
            <person name="Yu Y."/>
            <person name="Kim N.-H."/>
            <person name="Lee O.R."/>
            <person name="Lee T.-H."/>
            <person name="Bashyal P."/>
            <person name="Kim T.-S."/>
            <person name="Lee W.-H."/>
            <person name="Kawkins C."/>
            <person name="Kim C.-K."/>
            <person name="Kim J.S."/>
            <person name="Ahn B.O."/>
            <person name="Rhee S.Y."/>
            <person name="Sohng J.K."/>
        </authorList>
    </citation>
    <scope>NUCLEOTIDE SEQUENCE</scope>
    <source>
        <tissue evidence="2">Leaf</tissue>
    </source>
</reference>
<name>A0A834X1B3_9FABA</name>
<feature type="compositionally biased region" description="Basic and acidic residues" evidence="1">
    <location>
        <begin position="1"/>
        <end position="12"/>
    </location>
</feature>
<comment type="caution">
    <text evidence="2">The sequence shown here is derived from an EMBL/GenBank/DDBJ whole genome shotgun (WGS) entry which is preliminary data.</text>
</comment>
<keyword evidence="3" id="KW-1185">Reference proteome</keyword>
<dbReference type="Proteomes" id="UP000634136">
    <property type="component" value="Unassembled WGS sequence"/>
</dbReference>
<feature type="region of interest" description="Disordered" evidence="1">
    <location>
        <begin position="1"/>
        <end position="20"/>
    </location>
</feature>